<protein>
    <submittedName>
        <fullName evidence="1">Uncharacterized protein</fullName>
    </submittedName>
</protein>
<dbReference type="Proteomes" id="UP000034032">
    <property type="component" value="Unassembled WGS sequence"/>
</dbReference>
<sequence length="98" mass="11468">MKNFTENNFKDLFDKTFISDTERATKDVQCSKCKVKSKNNFDGMARPIHFYPLVCAIDYLRYFKYGGNCDGKQYKQIVNQYIGNYEANFLYNSLSPSN</sequence>
<accession>A0A0G1KFG9</accession>
<reference evidence="1 2" key="1">
    <citation type="journal article" date="2015" name="Nature">
        <title>rRNA introns, odd ribosomes, and small enigmatic genomes across a large radiation of phyla.</title>
        <authorList>
            <person name="Brown C.T."/>
            <person name="Hug L.A."/>
            <person name="Thomas B.C."/>
            <person name="Sharon I."/>
            <person name="Castelle C.J."/>
            <person name="Singh A."/>
            <person name="Wilkins M.J."/>
            <person name="Williams K.H."/>
            <person name="Banfield J.F."/>
        </authorList>
    </citation>
    <scope>NUCLEOTIDE SEQUENCE [LARGE SCALE GENOMIC DNA]</scope>
</reference>
<evidence type="ECO:0000313" key="2">
    <source>
        <dbReference type="Proteomes" id="UP000034032"/>
    </source>
</evidence>
<dbReference type="AlphaFoldDB" id="A0A0G1KFG9"/>
<evidence type="ECO:0000313" key="1">
    <source>
        <dbReference type="EMBL" id="KKT82288.1"/>
    </source>
</evidence>
<proteinExistence type="predicted"/>
<comment type="caution">
    <text evidence="1">The sequence shown here is derived from an EMBL/GenBank/DDBJ whole genome shotgun (WGS) entry which is preliminary data.</text>
</comment>
<organism evidence="1 2">
    <name type="scientific">Candidatus Yanofskybacteria bacterium GW2011_GWA2_44_9</name>
    <dbReference type="NCBI Taxonomy" id="1619025"/>
    <lineage>
        <taxon>Bacteria</taxon>
        <taxon>Candidatus Yanofskyibacteriota</taxon>
    </lineage>
</organism>
<dbReference type="EMBL" id="LCJR01000009">
    <property type="protein sequence ID" value="KKT82288.1"/>
    <property type="molecule type" value="Genomic_DNA"/>
</dbReference>
<gene>
    <name evidence="1" type="ORF">UW79_C0009G0002</name>
</gene>
<name>A0A0G1KFG9_9BACT</name>